<dbReference type="Proteomes" id="UP000326458">
    <property type="component" value="Unassembled WGS sequence"/>
</dbReference>
<evidence type="ECO:0000256" key="1">
    <source>
        <dbReference type="ARBA" id="ARBA00004173"/>
    </source>
</evidence>
<dbReference type="Pfam" id="PF09057">
    <property type="entry name" value="Smac_DIABLO"/>
    <property type="match status" value="1"/>
</dbReference>
<evidence type="ECO:0000256" key="2">
    <source>
        <dbReference type="ARBA" id="ARBA00022703"/>
    </source>
</evidence>
<dbReference type="Gene3D" id="1.20.58.70">
    <property type="match status" value="1"/>
</dbReference>
<name>A0A5N3UU53_MUNMU</name>
<dbReference type="PANTHER" id="PTHR32247">
    <property type="entry name" value="DIABLO HOMOLOG, MITOCHONDRIAL"/>
    <property type="match status" value="1"/>
</dbReference>
<dbReference type="EMBL" id="VCEA01000445">
    <property type="protein sequence ID" value="KAB0340262.1"/>
    <property type="molecule type" value="Genomic_DNA"/>
</dbReference>
<evidence type="ECO:0000256" key="5">
    <source>
        <dbReference type="ARBA" id="ARBA00033049"/>
    </source>
</evidence>
<dbReference type="InterPro" id="IPR015142">
    <property type="entry name" value="Smac_DIABLO"/>
</dbReference>
<dbReference type="AlphaFoldDB" id="A0A5N3UU53"/>
<evidence type="ECO:0000256" key="4">
    <source>
        <dbReference type="ARBA" id="ARBA00023128"/>
    </source>
</evidence>
<evidence type="ECO:0000256" key="3">
    <source>
        <dbReference type="ARBA" id="ARBA00022946"/>
    </source>
</evidence>
<dbReference type="InterPro" id="IPR009062">
    <property type="entry name" value="Smac/DIABLO-like_sf"/>
</dbReference>
<proteinExistence type="inferred from homology"/>
<evidence type="ECO:0000256" key="6">
    <source>
        <dbReference type="ARBA" id="ARBA00046319"/>
    </source>
</evidence>
<gene>
    <name evidence="11" type="ORF">FD754_023278</name>
    <name evidence="10" type="ORF">FD754_023281</name>
    <name evidence="9" type="ORF">FD754_023284</name>
    <name evidence="8" type="ORF">FD754_023287</name>
</gene>
<evidence type="ECO:0000313" key="10">
    <source>
        <dbReference type="EMBL" id="KAB0340262.1"/>
    </source>
</evidence>
<organism evidence="9 12">
    <name type="scientific">Muntiacus muntjak</name>
    <name type="common">Barking deer</name>
    <name type="synonym">Indian muntjac</name>
    <dbReference type="NCBI Taxonomy" id="9888"/>
    <lineage>
        <taxon>Eukaryota</taxon>
        <taxon>Metazoa</taxon>
        <taxon>Chordata</taxon>
        <taxon>Craniata</taxon>
        <taxon>Vertebrata</taxon>
        <taxon>Euteleostomi</taxon>
        <taxon>Mammalia</taxon>
        <taxon>Eutheria</taxon>
        <taxon>Laurasiatheria</taxon>
        <taxon>Artiodactyla</taxon>
        <taxon>Ruminantia</taxon>
        <taxon>Pecora</taxon>
        <taxon>Cervidae</taxon>
        <taxon>Muntiacinae</taxon>
        <taxon>Muntiacus</taxon>
    </lineage>
</organism>
<keyword evidence="3" id="KW-0809">Transit peptide</keyword>
<comment type="caution">
    <text evidence="9">The sequence shown here is derived from an EMBL/GenBank/DDBJ whole genome shotgun (WGS) entry which is preliminary data.</text>
</comment>
<evidence type="ECO:0000256" key="7">
    <source>
        <dbReference type="SAM" id="Phobius"/>
    </source>
</evidence>
<dbReference type="SUPFAM" id="SSF46984">
    <property type="entry name" value="Smac/diablo"/>
    <property type="match status" value="1"/>
</dbReference>
<dbReference type="EMBL" id="VCEA01000446">
    <property type="protein sequence ID" value="KAB0340258.1"/>
    <property type="molecule type" value="Genomic_DNA"/>
</dbReference>
<evidence type="ECO:0000313" key="12">
    <source>
        <dbReference type="Proteomes" id="UP000326458"/>
    </source>
</evidence>
<feature type="non-terminal residue" evidence="9">
    <location>
        <position position="156"/>
    </location>
</feature>
<evidence type="ECO:0000313" key="9">
    <source>
        <dbReference type="EMBL" id="KAB0340258.1"/>
    </source>
</evidence>
<dbReference type="GO" id="GO:0008631">
    <property type="term" value="P:intrinsic apoptotic signaling pathway in response to oxidative stress"/>
    <property type="evidence" value="ECO:0007669"/>
    <property type="project" value="TreeGrafter"/>
</dbReference>
<feature type="transmembrane region" description="Helical" evidence="7">
    <location>
        <begin position="133"/>
        <end position="155"/>
    </location>
</feature>
<keyword evidence="4" id="KW-0496">Mitochondrion</keyword>
<sequence length="156" mass="17673">MAALRSWLSRSVSSLFRYRQCVPVGANFKKCCFSELIRPWRKTVAVGFGVTLCAVPIAQKPEPHSLSNDTLMRRAVSLVTDSTSTFLSQTTYALIEAITEYTKVHLCIVYDCFHELNSCKQTTLWPLTKKRNAFIFSSSMMLAVGLSYMAFITFYL</sequence>
<comment type="subcellular location">
    <subcellularLocation>
        <location evidence="1">Mitochondrion</location>
    </subcellularLocation>
</comment>
<keyword evidence="2" id="KW-0053">Apoptosis</keyword>
<keyword evidence="7" id="KW-0812">Transmembrane</keyword>
<comment type="similarity">
    <text evidence="6">Belongs to the Smac/DIABLO protein family.</text>
</comment>
<keyword evidence="7" id="KW-0472">Membrane</keyword>
<dbReference type="EMBL" id="VCEA01000444">
    <property type="protein sequence ID" value="KAB0340265.1"/>
    <property type="molecule type" value="Genomic_DNA"/>
</dbReference>
<protein>
    <recommendedName>
        <fullName evidence="5">Direct IAP-binding protein with low pI</fullName>
    </recommendedName>
</protein>
<accession>A0A5N3UU53</accession>
<keyword evidence="12" id="KW-1185">Reference proteome</keyword>
<evidence type="ECO:0000313" key="11">
    <source>
        <dbReference type="EMBL" id="KAB0340265.1"/>
    </source>
</evidence>
<dbReference type="GO" id="GO:0005739">
    <property type="term" value="C:mitochondrion"/>
    <property type="evidence" value="ECO:0007669"/>
    <property type="project" value="UniProtKB-SubCell"/>
</dbReference>
<reference evidence="9 12" key="1">
    <citation type="submission" date="2019-06" db="EMBL/GenBank/DDBJ databases">
        <title>Discovery of a novel chromosome fission-fusion reversal in muntjac.</title>
        <authorList>
            <person name="Mudd A.B."/>
            <person name="Bredeson J.V."/>
            <person name="Baum R."/>
            <person name="Hockemeyer D."/>
            <person name="Rokhsar D.S."/>
        </authorList>
    </citation>
    <scope>NUCLEOTIDE SEQUENCE [LARGE SCALE GENOMIC DNA]</scope>
    <source>
        <strain evidence="9">UTSW_UCB_Mm</strain>
        <tissue evidence="9">Fibroblast cell line</tissue>
    </source>
</reference>
<evidence type="ECO:0000313" key="8">
    <source>
        <dbReference type="EMBL" id="KAB0340255.1"/>
    </source>
</evidence>
<dbReference type="PANTHER" id="PTHR32247:SF3">
    <property type="entry name" value="DIABLO IAP-BINDING MITOCHONDRIAL PROTEIN"/>
    <property type="match status" value="1"/>
</dbReference>
<dbReference type="EMBL" id="VCEA01000447">
    <property type="protein sequence ID" value="KAB0340255.1"/>
    <property type="molecule type" value="Genomic_DNA"/>
</dbReference>
<dbReference type="GO" id="GO:0051402">
    <property type="term" value="P:neuron apoptotic process"/>
    <property type="evidence" value="ECO:0007669"/>
    <property type="project" value="TreeGrafter"/>
</dbReference>
<keyword evidence="7" id="KW-1133">Transmembrane helix</keyword>